<evidence type="ECO:0000256" key="5">
    <source>
        <dbReference type="ARBA" id="ARBA00023136"/>
    </source>
</evidence>
<evidence type="ECO:0000256" key="3">
    <source>
        <dbReference type="ARBA" id="ARBA00022692"/>
    </source>
</evidence>
<feature type="transmembrane region" description="Helical" evidence="7">
    <location>
        <begin position="318"/>
        <end position="347"/>
    </location>
</feature>
<keyword evidence="3 7" id="KW-0812">Transmembrane</keyword>
<dbReference type="Proteomes" id="UP001597187">
    <property type="component" value="Unassembled WGS sequence"/>
</dbReference>
<feature type="transmembrane region" description="Helical" evidence="7">
    <location>
        <begin position="72"/>
        <end position="98"/>
    </location>
</feature>
<feature type="transmembrane region" description="Helical" evidence="7">
    <location>
        <begin position="245"/>
        <end position="272"/>
    </location>
</feature>
<keyword evidence="4 7" id="KW-1133">Transmembrane helix</keyword>
<reference evidence="8 9" key="1">
    <citation type="journal article" date="2019" name="Int. J. Syst. Evol. Microbiol.">
        <title>The Global Catalogue of Microorganisms (GCM) 10K type strain sequencing project: providing services to taxonomists for standard genome sequencing and annotation.</title>
        <authorList>
            <consortium name="The Broad Institute Genomics Platform"/>
            <consortium name="The Broad Institute Genome Sequencing Center for Infectious Disease"/>
            <person name="Wu L."/>
            <person name="Ma J."/>
        </authorList>
    </citation>
    <scope>NUCLEOTIDE SEQUENCE [LARGE SCALE GENOMIC DNA]</scope>
    <source>
        <strain evidence="8 9">CGMCC 1.12563</strain>
    </source>
</reference>
<dbReference type="Pfam" id="PF01594">
    <property type="entry name" value="AI-2E_transport"/>
    <property type="match status" value="1"/>
</dbReference>
<comment type="subcellular location">
    <subcellularLocation>
        <location evidence="1">Membrane</location>
        <topology evidence="1">Multi-pass membrane protein</topology>
    </subcellularLocation>
</comment>
<organism evidence="8 9">
    <name type="scientific">Halomarina rubra</name>
    <dbReference type="NCBI Taxonomy" id="2071873"/>
    <lineage>
        <taxon>Archaea</taxon>
        <taxon>Methanobacteriati</taxon>
        <taxon>Methanobacteriota</taxon>
        <taxon>Stenosarchaea group</taxon>
        <taxon>Halobacteria</taxon>
        <taxon>Halobacteriales</taxon>
        <taxon>Natronomonadaceae</taxon>
        <taxon>Halomarina</taxon>
    </lineage>
</organism>
<name>A0ABD6AR24_9EURY</name>
<comment type="similarity">
    <text evidence="2">Belongs to the autoinducer-2 exporter (AI-2E) (TC 2.A.86) family.</text>
</comment>
<evidence type="ECO:0000313" key="8">
    <source>
        <dbReference type="EMBL" id="MFD1511683.1"/>
    </source>
</evidence>
<dbReference type="RefSeq" id="WP_250871672.1">
    <property type="nucleotide sequence ID" value="NZ_JALXFV010000001.1"/>
</dbReference>
<feature type="transmembrane region" description="Helical" evidence="7">
    <location>
        <begin position="20"/>
        <end position="51"/>
    </location>
</feature>
<feature type="region of interest" description="Disordered" evidence="6">
    <location>
        <begin position="365"/>
        <end position="393"/>
    </location>
</feature>
<evidence type="ECO:0000256" key="4">
    <source>
        <dbReference type="ARBA" id="ARBA00022989"/>
    </source>
</evidence>
<keyword evidence="9" id="KW-1185">Reference proteome</keyword>
<sequence>MSTESERSGYGGHLTPQTAFWWAVAALVGLLLLWVGFVYVGTFALGLFVYYATRPVNKRIERRFGGAKRSALISLFAVVLPFIVILGLVIASVASAVAGARGLISGQLAGFIDPYLDSIAAIQTPQQAVDYFQSLAADATVQGGLDAILGTVGTLGGAVYQTFLIAAFVYFLLRDDSRLAAWFDREVADEDSPVSRYFRAVDLDLESVYYGQLLTIFAVIVISMVLYVGLNLVAPAGMDIPQPVLFAALTGVATFIPLVGRGIVYTIIAAYLSFVAVTTDPVLLWYPLVFLFVTFWGLDNVVRYFVRPRLAGRDVPASLLLFTYLLGGGLWGWYGIFLAPFLFVLSWEFLRTVFPRLVRGEPIETGIPPTDLPTTEQSTLDDGDDIGPSPKGT</sequence>
<dbReference type="EMBL" id="JBHUDC010000001">
    <property type="protein sequence ID" value="MFD1511683.1"/>
    <property type="molecule type" value="Genomic_DNA"/>
</dbReference>
<protein>
    <submittedName>
        <fullName evidence="8">AI-2E family transporter</fullName>
    </submittedName>
</protein>
<evidence type="ECO:0000256" key="7">
    <source>
        <dbReference type="SAM" id="Phobius"/>
    </source>
</evidence>
<dbReference type="AlphaFoldDB" id="A0ABD6AR24"/>
<proteinExistence type="inferred from homology"/>
<evidence type="ECO:0000256" key="6">
    <source>
        <dbReference type="SAM" id="MobiDB-lite"/>
    </source>
</evidence>
<dbReference type="GO" id="GO:0016020">
    <property type="term" value="C:membrane"/>
    <property type="evidence" value="ECO:0007669"/>
    <property type="project" value="UniProtKB-SubCell"/>
</dbReference>
<comment type="caution">
    <text evidence="8">The sequence shown here is derived from an EMBL/GenBank/DDBJ whole genome shotgun (WGS) entry which is preliminary data.</text>
</comment>
<accession>A0ABD6AR24</accession>
<evidence type="ECO:0000313" key="9">
    <source>
        <dbReference type="Proteomes" id="UP001597187"/>
    </source>
</evidence>
<gene>
    <name evidence="8" type="ORF">ACFSBT_00130</name>
</gene>
<feature type="transmembrane region" description="Helical" evidence="7">
    <location>
        <begin position="209"/>
        <end position="233"/>
    </location>
</feature>
<keyword evidence="5 7" id="KW-0472">Membrane</keyword>
<evidence type="ECO:0000256" key="1">
    <source>
        <dbReference type="ARBA" id="ARBA00004141"/>
    </source>
</evidence>
<feature type="transmembrane region" description="Helical" evidence="7">
    <location>
        <begin position="284"/>
        <end position="306"/>
    </location>
</feature>
<evidence type="ECO:0000256" key="2">
    <source>
        <dbReference type="ARBA" id="ARBA00009773"/>
    </source>
</evidence>
<dbReference type="InterPro" id="IPR002549">
    <property type="entry name" value="AI-2E-like"/>
</dbReference>